<name>A0A916T036_9ACTN</name>
<gene>
    <name evidence="2" type="ORF">GCM10011489_10870</name>
</gene>
<evidence type="ECO:0000256" key="1">
    <source>
        <dbReference type="SAM" id="MobiDB-lite"/>
    </source>
</evidence>
<dbReference type="InterPro" id="IPR043758">
    <property type="entry name" value="DUF5703"/>
</dbReference>
<protein>
    <recommendedName>
        <fullName evidence="4">Dihydroorotate dehydrogenase</fullName>
    </recommendedName>
</protein>
<organism evidence="2 3">
    <name type="scientific">Gordonia jinhuaensis</name>
    <dbReference type="NCBI Taxonomy" id="1517702"/>
    <lineage>
        <taxon>Bacteria</taxon>
        <taxon>Bacillati</taxon>
        <taxon>Actinomycetota</taxon>
        <taxon>Actinomycetes</taxon>
        <taxon>Mycobacteriales</taxon>
        <taxon>Gordoniaceae</taxon>
        <taxon>Gordonia</taxon>
    </lineage>
</organism>
<accession>A0A916T036</accession>
<dbReference type="AlphaFoldDB" id="A0A916T036"/>
<keyword evidence="3" id="KW-1185">Reference proteome</keyword>
<dbReference type="Proteomes" id="UP000621454">
    <property type="component" value="Unassembled WGS sequence"/>
</dbReference>
<sequence>MIAARPDTDGYAGGDRRAATSADTFAPGAPGAMVTTSPAVGRCPAHGRHGVVGRDAHELCAYRRRAAARKDAYDVRHAGRSRGFPREWQMTDDYEYIPVRLPPDVTRVTASMRLSLEAEFGGWELSRVRLYPDGTRKVLLRRRRPRSGAADDGVGGGDQTELSA</sequence>
<dbReference type="Pfam" id="PF18963">
    <property type="entry name" value="DUF5703"/>
    <property type="match status" value="1"/>
</dbReference>
<comment type="caution">
    <text evidence="2">The sequence shown here is derived from an EMBL/GenBank/DDBJ whole genome shotgun (WGS) entry which is preliminary data.</text>
</comment>
<proteinExistence type="predicted"/>
<evidence type="ECO:0008006" key="4">
    <source>
        <dbReference type="Google" id="ProtNLM"/>
    </source>
</evidence>
<reference evidence="2" key="2">
    <citation type="submission" date="2020-09" db="EMBL/GenBank/DDBJ databases">
        <authorList>
            <person name="Sun Q."/>
            <person name="Zhou Y."/>
        </authorList>
    </citation>
    <scope>NUCLEOTIDE SEQUENCE</scope>
    <source>
        <strain evidence="2">CGMCC 1.12827</strain>
    </source>
</reference>
<feature type="region of interest" description="Disordered" evidence="1">
    <location>
        <begin position="1"/>
        <end position="30"/>
    </location>
</feature>
<evidence type="ECO:0000313" key="2">
    <source>
        <dbReference type="EMBL" id="GGB24458.1"/>
    </source>
</evidence>
<feature type="region of interest" description="Disordered" evidence="1">
    <location>
        <begin position="142"/>
        <end position="164"/>
    </location>
</feature>
<dbReference type="EMBL" id="BMGC01000005">
    <property type="protein sequence ID" value="GGB24458.1"/>
    <property type="molecule type" value="Genomic_DNA"/>
</dbReference>
<evidence type="ECO:0000313" key="3">
    <source>
        <dbReference type="Proteomes" id="UP000621454"/>
    </source>
</evidence>
<reference evidence="2" key="1">
    <citation type="journal article" date="2014" name="Int. J. Syst. Evol. Microbiol.">
        <title>Complete genome sequence of Corynebacterium casei LMG S-19264T (=DSM 44701T), isolated from a smear-ripened cheese.</title>
        <authorList>
            <consortium name="US DOE Joint Genome Institute (JGI-PGF)"/>
            <person name="Walter F."/>
            <person name="Albersmeier A."/>
            <person name="Kalinowski J."/>
            <person name="Ruckert C."/>
        </authorList>
    </citation>
    <scope>NUCLEOTIDE SEQUENCE</scope>
    <source>
        <strain evidence="2">CGMCC 1.12827</strain>
    </source>
</reference>